<proteinExistence type="inferred from homology"/>
<dbReference type="InterPro" id="IPR045866">
    <property type="entry name" value="FAM210A/B-like"/>
</dbReference>
<feature type="domain" description="DUF1279" evidence="3">
    <location>
        <begin position="87"/>
        <end position="121"/>
    </location>
</feature>
<evidence type="ECO:0000313" key="5">
    <source>
        <dbReference type="RefSeq" id="XP_019799388.1"/>
    </source>
</evidence>
<dbReference type="RefSeq" id="XP_019799388.1">
    <property type="nucleotide sequence ID" value="XM_019943829.2"/>
</dbReference>
<comment type="similarity">
    <text evidence="1">Belongs to the FAM210 family.</text>
</comment>
<sequence length="199" mass="21174">MAGLLALLCPTGRVGARVRSRAAWLLGAAAPRAPPPLFLPLLGTGLDAPLLHAARGNCHGRQDTSKITVTTGGNISSTEEKKQSKSQQLKKIFQEYGAVGVSLHIGISLISLGMFYMVVSRDFPGGPVVKNSPYSAGVASSIPGWGTKIPHAEGQLSPCATTTELVRLNYRAHATWSPFTTTREEKNSVLQRKDPACQN</sequence>
<evidence type="ECO:0000256" key="2">
    <source>
        <dbReference type="SAM" id="MobiDB-lite"/>
    </source>
</evidence>
<gene>
    <name evidence="5" type="primary">FAM210B</name>
</gene>
<dbReference type="CTD" id="116151"/>
<protein>
    <submittedName>
        <fullName evidence="5">Protein FAM210B, mitochondrial isoform X1</fullName>
    </submittedName>
</protein>
<feature type="region of interest" description="Disordered" evidence="2">
    <location>
        <begin position="62"/>
        <end position="82"/>
    </location>
</feature>
<evidence type="ECO:0000259" key="3">
    <source>
        <dbReference type="Pfam" id="PF06916"/>
    </source>
</evidence>
<reference evidence="5" key="1">
    <citation type="submission" date="2025-08" db="UniProtKB">
        <authorList>
            <consortium name="RefSeq"/>
        </authorList>
    </citation>
    <scope>IDENTIFICATION</scope>
    <source>
        <tissue evidence="5">Spleen</tissue>
    </source>
</reference>
<dbReference type="InterPro" id="IPR009688">
    <property type="entry name" value="FAM210A/B-like_dom"/>
</dbReference>
<dbReference type="PANTHER" id="PTHR21377">
    <property type="entry name" value="PROTEIN FAM210B, MITOCHONDRIAL"/>
    <property type="match status" value="1"/>
</dbReference>
<dbReference type="GeneID" id="101327602"/>
<dbReference type="OrthoDB" id="426386at2759"/>
<name>A0A2U4C1S4_TURTR</name>
<dbReference type="PANTHER" id="PTHR21377:SF0">
    <property type="entry name" value="PROTEIN FAM210B, MITOCHONDRIAL"/>
    <property type="match status" value="1"/>
</dbReference>
<dbReference type="Proteomes" id="UP000245320">
    <property type="component" value="Chromosome 15"/>
</dbReference>
<dbReference type="Pfam" id="PF06916">
    <property type="entry name" value="FAM210A-B_dom"/>
    <property type="match status" value="1"/>
</dbReference>
<accession>A0A2U4C1S4</accession>
<dbReference type="GO" id="GO:0005739">
    <property type="term" value="C:mitochondrion"/>
    <property type="evidence" value="ECO:0007669"/>
    <property type="project" value="TreeGrafter"/>
</dbReference>
<keyword evidence="4" id="KW-1185">Reference proteome</keyword>
<organism evidence="4 5">
    <name type="scientific">Tursiops truncatus</name>
    <name type="common">Atlantic bottle-nosed dolphin</name>
    <name type="synonym">Delphinus truncatus</name>
    <dbReference type="NCBI Taxonomy" id="9739"/>
    <lineage>
        <taxon>Eukaryota</taxon>
        <taxon>Metazoa</taxon>
        <taxon>Chordata</taxon>
        <taxon>Craniata</taxon>
        <taxon>Vertebrata</taxon>
        <taxon>Euteleostomi</taxon>
        <taxon>Mammalia</taxon>
        <taxon>Eutheria</taxon>
        <taxon>Laurasiatheria</taxon>
        <taxon>Artiodactyla</taxon>
        <taxon>Whippomorpha</taxon>
        <taxon>Cetacea</taxon>
        <taxon>Odontoceti</taxon>
        <taxon>Delphinidae</taxon>
        <taxon>Tursiops</taxon>
    </lineage>
</organism>
<dbReference type="FunCoup" id="A0A2U4C1S4">
    <property type="interactions" value="218"/>
</dbReference>
<evidence type="ECO:0000256" key="1">
    <source>
        <dbReference type="ARBA" id="ARBA00008249"/>
    </source>
</evidence>
<dbReference type="AlphaFoldDB" id="A0A2U4C1S4"/>
<evidence type="ECO:0000313" key="4">
    <source>
        <dbReference type="Proteomes" id="UP000245320"/>
    </source>
</evidence>
<dbReference type="InParanoid" id="A0A2U4C1S4"/>
<feature type="compositionally biased region" description="Polar residues" evidence="2">
    <location>
        <begin position="65"/>
        <end position="75"/>
    </location>
</feature>